<geneLocation type="plasmid" evidence="1">
    <name>pJ20133-VIM</name>
</geneLocation>
<keyword evidence="1" id="KW-0614">Plasmid</keyword>
<sequence length="171" mass="19669">MNYLERAADDAGYPNLDFEDMYQKGLACFQWGLPRPLVRQAFKHACAGWTERDRPVLMWHVRAFVYGLSGRCDGGIRKRLAPAGYQWPIPPDPSWELVVCAYPDGACELDLVHPVSGRFWSEDNGFFELPTEKRTLMNPTWFKSMGFDVMHMQPALQVRIGDPKRPHLKLV</sequence>
<reference evidence="1" key="1">
    <citation type="submission" date="2019-08" db="EMBL/GenBank/DDBJ databases">
        <authorList>
            <person name="Zhou D."/>
            <person name="Chen F."/>
        </authorList>
    </citation>
    <scope>NUCLEOTIDE SEQUENCE</scope>
    <source>
        <strain evidence="1">QJ20133</strain>
        <plasmid evidence="1">pJ20133-VIM</plasmid>
    </source>
</reference>
<evidence type="ECO:0000313" key="1">
    <source>
        <dbReference type="EMBL" id="QFX76423.1"/>
    </source>
</evidence>
<proteinExistence type="predicted"/>
<name>A0A6B7Q2Q0_9PSED</name>
<dbReference type="RefSeq" id="WP_181718390.1">
    <property type="nucleotide sequence ID" value="NZ_MN310371.1"/>
</dbReference>
<dbReference type="EMBL" id="MN310371">
    <property type="protein sequence ID" value="QFX76423.1"/>
    <property type="molecule type" value="Genomic_DNA"/>
</dbReference>
<protein>
    <submittedName>
        <fullName evidence="1">Uncharacterized protein</fullName>
    </submittedName>
</protein>
<organism evidence="1">
    <name type="scientific">Pseudomonas monteilii</name>
    <dbReference type="NCBI Taxonomy" id="76759"/>
    <lineage>
        <taxon>Bacteria</taxon>
        <taxon>Pseudomonadati</taxon>
        <taxon>Pseudomonadota</taxon>
        <taxon>Gammaproteobacteria</taxon>
        <taxon>Pseudomonadales</taxon>
        <taxon>Pseudomonadaceae</taxon>
        <taxon>Pseudomonas</taxon>
    </lineage>
</organism>
<dbReference type="AlphaFoldDB" id="A0A6B7Q2Q0"/>
<accession>A0A6B7Q2Q0</accession>